<dbReference type="OrthoDB" id="7678146at2"/>
<evidence type="ECO:0000313" key="2">
    <source>
        <dbReference type="Proteomes" id="UP000291088"/>
    </source>
</evidence>
<accession>A0A4Q2SX45</accession>
<evidence type="ECO:0000313" key="1">
    <source>
        <dbReference type="EMBL" id="RYC10183.1"/>
    </source>
</evidence>
<name>A0A4Q2SX45_9HYPH</name>
<protein>
    <submittedName>
        <fullName evidence="1">Phage tail protein</fullName>
    </submittedName>
</protein>
<sequence>MLMQIGPVAFDLRFNLDGLTRETLRDYAEKPVVGAMPPLEDMGDGVERMALAGRLVPQKLGRLSSLDVLRNAQASGLPQLLVRGDGRVFGWYVIVRISDGHSYLDARGVGQMVDMTIDLAKAAQPGAEGYFSALWSILS</sequence>
<keyword evidence="2" id="KW-1185">Reference proteome</keyword>
<organism evidence="1 2">
    <name type="scientific">Ciceribacter ferrooxidans</name>
    <dbReference type="NCBI Taxonomy" id="2509717"/>
    <lineage>
        <taxon>Bacteria</taxon>
        <taxon>Pseudomonadati</taxon>
        <taxon>Pseudomonadota</taxon>
        <taxon>Alphaproteobacteria</taxon>
        <taxon>Hyphomicrobiales</taxon>
        <taxon>Rhizobiaceae</taxon>
        <taxon>Ciceribacter</taxon>
    </lineage>
</organism>
<dbReference type="Pfam" id="PF06995">
    <property type="entry name" value="Phage_P2_GpU"/>
    <property type="match status" value="1"/>
</dbReference>
<dbReference type="EMBL" id="SDVB01000253">
    <property type="protein sequence ID" value="RYC10183.1"/>
    <property type="molecule type" value="Genomic_DNA"/>
</dbReference>
<dbReference type="InterPro" id="IPR009734">
    <property type="entry name" value="Myoviridae_GpU"/>
</dbReference>
<dbReference type="AlphaFoldDB" id="A0A4Q2SX45"/>
<proteinExistence type="predicted"/>
<comment type="caution">
    <text evidence="1">The sequence shown here is derived from an EMBL/GenBank/DDBJ whole genome shotgun (WGS) entry which is preliminary data.</text>
</comment>
<reference evidence="1 2" key="1">
    <citation type="submission" date="2019-01" db="EMBL/GenBank/DDBJ databases">
        <authorList>
            <person name="Deng T."/>
        </authorList>
    </citation>
    <scope>NUCLEOTIDE SEQUENCE [LARGE SCALE GENOMIC DNA]</scope>
    <source>
        <strain evidence="1 2">F8825</strain>
    </source>
</reference>
<dbReference type="Proteomes" id="UP000291088">
    <property type="component" value="Unassembled WGS sequence"/>
</dbReference>
<gene>
    <name evidence="1" type="ORF">EUU22_19145</name>
</gene>